<comment type="caution">
    <text evidence="2">The sequence shown here is derived from an EMBL/GenBank/DDBJ whole genome shotgun (WGS) entry which is preliminary data.</text>
</comment>
<dbReference type="AlphaFoldDB" id="A0AB34JI82"/>
<dbReference type="InterPro" id="IPR013216">
    <property type="entry name" value="Methyltransf_11"/>
</dbReference>
<organism evidence="2 3">
    <name type="scientific">Prymnesium parvum</name>
    <name type="common">Toxic golden alga</name>
    <dbReference type="NCBI Taxonomy" id="97485"/>
    <lineage>
        <taxon>Eukaryota</taxon>
        <taxon>Haptista</taxon>
        <taxon>Haptophyta</taxon>
        <taxon>Prymnesiophyceae</taxon>
        <taxon>Prymnesiales</taxon>
        <taxon>Prymnesiaceae</taxon>
        <taxon>Prymnesium</taxon>
    </lineage>
</organism>
<accession>A0AB34JI82</accession>
<protein>
    <recommendedName>
        <fullName evidence="1">Methyltransferase type 11 domain-containing protein</fullName>
    </recommendedName>
</protein>
<reference evidence="2 3" key="1">
    <citation type="journal article" date="2024" name="Science">
        <title>Giant polyketide synthase enzymes in the biosynthesis of giant marine polyether toxins.</title>
        <authorList>
            <person name="Fallon T.R."/>
            <person name="Shende V.V."/>
            <person name="Wierzbicki I.H."/>
            <person name="Pendleton A.L."/>
            <person name="Watervoot N.F."/>
            <person name="Auber R.P."/>
            <person name="Gonzalez D.J."/>
            <person name="Wisecaver J.H."/>
            <person name="Moore B.S."/>
        </authorList>
    </citation>
    <scope>NUCLEOTIDE SEQUENCE [LARGE SCALE GENOMIC DNA]</scope>
    <source>
        <strain evidence="2 3">12B1</strain>
    </source>
</reference>
<dbReference type="Gene3D" id="3.40.50.150">
    <property type="entry name" value="Vaccinia Virus protein VP39"/>
    <property type="match status" value="1"/>
</dbReference>
<proteinExistence type="predicted"/>
<dbReference type="EMBL" id="JBGBPQ010000007">
    <property type="protein sequence ID" value="KAL1521594.1"/>
    <property type="molecule type" value="Genomic_DNA"/>
</dbReference>
<gene>
    <name evidence="2" type="ORF">AB1Y20_021253</name>
</gene>
<evidence type="ECO:0000313" key="2">
    <source>
        <dbReference type="EMBL" id="KAL1521594.1"/>
    </source>
</evidence>
<keyword evidence="3" id="KW-1185">Reference proteome</keyword>
<dbReference type="InterPro" id="IPR029063">
    <property type="entry name" value="SAM-dependent_MTases_sf"/>
</dbReference>
<dbReference type="GO" id="GO:0008757">
    <property type="term" value="F:S-adenosylmethionine-dependent methyltransferase activity"/>
    <property type="evidence" value="ECO:0007669"/>
    <property type="project" value="InterPro"/>
</dbReference>
<dbReference type="SUPFAM" id="SSF53335">
    <property type="entry name" value="S-adenosyl-L-methionine-dependent methyltransferases"/>
    <property type="match status" value="1"/>
</dbReference>
<sequence length="307" mass="34233">MSAGEPRGSQTANSSWHLGQSREVSFWTRYIRSHGGEHWRRLNESVELSWTFRPYTDLPPVPPKRSAQRPPLRFLVVGSGPGSDVGYKSWTDAATSLVLTDPLAKKYEPIFQTIGKHPPVRILPVRGEDLESHFGSSTFDFAYSVNAIDHTTNPSHVLRNMVRVVAPCRWAVVEVWENEATLQKGNGMHRWNIRAEEGINGASGMSTFVQQFGEPGGGLNVTEALLSTEASEFVTQRWQGCYLNGECAIPSRWRIRMSVGGKCGAAPLAVRAHVRCNSCVQCRAKWNSQSKWKPGDGDAWFNCEFGR</sequence>
<dbReference type="Proteomes" id="UP001515480">
    <property type="component" value="Unassembled WGS sequence"/>
</dbReference>
<evidence type="ECO:0000259" key="1">
    <source>
        <dbReference type="Pfam" id="PF08241"/>
    </source>
</evidence>
<feature type="domain" description="Methyltransferase type 11" evidence="1">
    <location>
        <begin position="79"/>
        <end position="167"/>
    </location>
</feature>
<name>A0AB34JI82_PRYPA</name>
<evidence type="ECO:0000313" key="3">
    <source>
        <dbReference type="Proteomes" id="UP001515480"/>
    </source>
</evidence>
<dbReference type="Pfam" id="PF08241">
    <property type="entry name" value="Methyltransf_11"/>
    <property type="match status" value="1"/>
</dbReference>